<feature type="transmembrane region" description="Helical" evidence="8">
    <location>
        <begin position="12"/>
        <end position="41"/>
    </location>
</feature>
<dbReference type="RefSeq" id="WP_126109017.1">
    <property type="nucleotide sequence ID" value="NZ_CP034465.1"/>
</dbReference>
<dbReference type="PANTHER" id="PTHR30269:SF23">
    <property type="entry name" value="MEMBRANE TRANSPORTER PROTEIN YDHB-RELATED"/>
    <property type="match status" value="1"/>
</dbReference>
<dbReference type="GO" id="GO:0005886">
    <property type="term" value="C:plasma membrane"/>
    <property type="evidence" value="ECO:0007669"/>
    <property type="project" value="UniProtKB-SubCell"/>
</dbReference>
<accession>A0A3Q9BJP3</accession>
<evidence type="ECO:0000256" key="8">
    <source>
        <dbReference type="RuleBase" id="RU363041"/>
    </source>
</evidence>
<dbReference type="AlphaFoldDB" id="A0A3Q9BJP3"/>
<dbReference type="InterPro" id="IPR002781">
    <property type="entry name" value="TM_pro_TauE-like"/>
</dbReference>
<keyword evidence="6 8" id="KW-1133">Transmembrane helix</keyword>
<organism evidence="9 10">
    <name type="scientific">Jeotgalibaca ciconiae</name>
    <dbReference type="NCBI Taxonomy" id="2496265"/>
    <lineage>
        <taxon>Bacteria</taxon>
        <taxon>Bacillati</taxon>
        <taxon>Bacillota</taxon>
        <taxon>Bacilli</taxon>
        <taxon>Lactobacillales</taxon>
        <taxon>Carnobacteriaceae</taxon>
        <taxon>Jeotgalibaca</taxon>
    </lineage>
</organism>
<protein>
    <recommendedName>
        <fullName evidence="8">Probable membrane transporter protein</fullName>
    </recommendedName>
</protein>
<keyword evidence="3" id="KW-0813">Transport</keyword>
<dbReference type="PANTHER" id="PTHR30269">
    <property type="entry name" value="TRANSMEMBRANE PROTEIN YFCA"/>
    <property type="match status" value="1"/>
</dbReference>
<keyword evidence="5 8" id="KW-0812">Transmembrane</keyword>
<evidence type="ECO:0000256" key="6">
    <source>
        <dbReference type="ARBA" id="ARBA00022989"/>
    </source>
</evidence>
<gene>
    <name evidence="9" type="ORF">EJN90_04215</name>
</gene>
<keyword evidence="4 8" id="KW-1003">Cell membrane</keyword>
<evidence type="ECO:0000256" key="1">
    <source>
        <dbReference type="ARBA" id="ARBA00004651"/>
    </source>
</evidence>
<evidence type="ECO:0000256" key="2">
    <source>
        <dbReference type="ARBA" id="ARBA00009142"/>
    </source>
</evidence>
<feature type="transmembrane region" description="Helical" evidence="8">
    <location>
        <begin position="102"/>
        <end position="120"/>
    </location>
</feature>
<evidence type="ECO:0000313" key="9">
    <source>
        <dbReference type="EMBL" id="AZP03939.1"/>
    </source>
</evidence>
<comment type="subcellular location">
    <subcellularLocation>
        <location evidence="1 8">Cell membrane</location>
        <topology evidence="1 8">Multi-pass membrane protein</topology>
    </subcellularLocation>
</comment>
<evidence type="ECO:0000256" key="7">
    <source>
        <dbReference type="ARBA" id="ARBA00023136"/>
    </source>
</evidence>
<dbReference type="EMBL" id="CP034465">
    <property type="protein sequence ID" value="AZP03939.1"/>
    <property type="molecule type" value="Genomic_DNA"/>
</dbReference>
<comment type="similarity">
    <text evidence="2 8">Belongs to the 4-toluene sulfonate uptake permease (TSUP) (TC 2.A.102) family.</text>
</comment>
<dbReference type="InterPro" id="IPR052017">
    <property type="entry name" value="TSUP"/>
</dbReference>
<feature type="transmembrane region" description="Helical" evidence="8">
    <location>
        <begin position="202"/>
        <end position="222"/>
    </location>
</feature>
<evidence type="ECO:0000256" key="3">
    <source>
        <dbReference type="ARBA" id="ARBA00022448"/>
    </source>
</evidence>
<keyword evidence="10" id="KW-1185">Reference proteome</keyword>
<dbReference type="OrthoDB" id="9801058at2"/>
<name>A0A3Q9BJP3_9LACT</name>
<feature type="transmembrane region" description="Helical" evidence="8">
    <location>
        <begin position="77"/>
        <end position="96"/>
    </location>
</feature>
<sequence length="246" mass="27119">MFGLEIIEIVMLAVGALIVGFSKAGIQGATIPAVAMLAIIFGGKESAGIMLPMLIVGDLVAIFKYGKQGRMRDVLKLMPATILGIVLGSLIGNYLNDQQFKFIMGIIVLVCLILLIIRHLQQKVVELPDNKFLHWFVGIISGFSSMVGNASGPIFNVYILAQNLQKASMIGTTAWFFFLMNLLKVPFHVFLWGTITWDTMKYTAFSLPFIGIGAVIGIWIIHNISEKTYKYLIMFTTAIAAVRLLL</sequence>
<dbReference type="Proteomes" id="UP000273326">
    <property type="component" value="Chromosome"/>
</dbReference>
<keyword evidence="7 8" id="KW-0472">Membrane</keyword>
<proteinExistence type="inferred from homology"/>
<evidence type="ECO:0000313" key="10">
    <source>
        <dbReference type="Proteomes" id="UP000273326"/>
    </source>
</evidence>
<feature type="transmembrane region" description="Helical" evidence="8">
    <location>
        <begin position="175"/>
        <end position="195"/>
    </location>
</feature>
<feature type="transmembrane region" description="Helical" evidence="8">
    <location>
        <begin position="132"/>
        <end position="155"/>
    </location>
</feature>
<evidence type="ECO:0000256" key="4">
    <source>
        <dbReference type="ARBA" id="ARBA00022475"/>
    </source>
</evidence>
<evidence type="ECO:0000256" key="5">
    <source>
        <dbReference type="ARBA" id="ARBA00022692"/>
    </source>
</evidence>
<dbReference type="Pfam" id="PF01925">
    <property type="entry name" value="TauE"/>
    <property type="match status" value="1"/>
</dbReference>
<dbReference type="KEGG" id="jeh:EJN90_04215"/>
<reference evidence="10" key="1">
    <citation type="submission" date="2018-12" db="EMBL/GenBank/DDBJ databases">
        <title>Complete genome sequencing of Jeotgalibaca sp. H21T32.</title>
        <authorList>
            <person name="Bae J.-W."/>
            <person name="Lee S.-Y."/>
        </authorList>
    </citation>
    <scope>NUCLEOTIDE SEQUENCE [LARGE SCALE GENOMIC DNA]</scope>
    <source>
        <strain evidence="10">H21T32</strain>
    </source>
</reference>